<reference evidence="1 2" key="1">
    <citation type="submission" date="2017-03" db="EMBL/GenBank/DDBJ databases">
        <authorList>
            <person name="Afonso C.L."/>
            <person name="Miller P.J."/>
            <person name="Scott M.A."/>
            <person name="Spackman E."/>
            <person name="Goraichik I."/>
            <person name="Dimitrov K.M."/>
            <person name="Suarez D.L."/>
            <person name="Swayne D.E."/>
        </authorList>
    </citation>
    <scope>NUCLEOTIDE SEQUENCE [LARGE SCALE GENOMIC DNA]</scope>
    <source>
        <strain evidence="1">PRJEB14757</strain>
    </source>
</reference>
<proteinExistence type="predicted"/>
<protein>
    <recommendedName>
        <fullName evidence="3">Addiction module antidote protein</fullName>
    </recommendedName>
</protein>
<dbReference type="AlphaFoldDB" id="A0A1W1H9N4"/>
<dbReference type="Proteomes" id="UP000191931">
    <property type="component" value="Unassembled WGS sequence"/>
</dbReference>
<keyword evidence="2" id="KW-1185">Reference proteome</keyword>
<accession>A0A1W1H9N4</accession>
<evidence type="ECO:0000313" key="1">
    <source>
        <dbReference type="EMBL" id="SLM29181.1"/>
    </source>
</evidence>
<dbReference type="OrthoDB" id="9798416at2"/>
<dbReference type="EMBL" id="FWEV01000081">
    <property type="protein sequence ID" value="SLM29181.1"/>
    <property type="molecule type" value="Genomic_DNA"/>
</dbReference>
<evidence type="ECO:0000313" key="2">
    <source>
        <dbReference type="Proteomes" id="UP000191931"/>
    </source>
</evidence>
<dbReference type="RefSeq" id="WP_080805929.1">
    <property type="nucleotide sequence ID" value="NZ_LT828552.1"/>
</dbReference>
<dbReference type="STRING" id="1246637.MTBBW1_1710005"/>
<gene>
    <name evidence="1" type="ORF">MTBBW1_1710005</name>
</gene>
<name>A0A1W1H9N4_9BACT</name>
<evidence type="ECO:0008006" key="3">
    <source>
        <dbReference type="Google" id="ProtNLM"/>
    </source>
</evidence>
<organism evidence="1 2">
    <name type="scientific">Desulfamplus magnetovallimortis</name>
    <dbReference type="NCBI Taxonomy" id="1246637"/>
    <lineage>
        <taxon>Bacteria</taxon>
        <taxon>Pseudomonadati</taxon>
        <taxon>Thermodesulfobacteriota</taxon>
        <taxon>Desulfobacteria</taxon>
        <taxon>Desulfobacterales</taxon>
        <taxon>Desulfobacteraceae</taxon>
        <taxon>Desulfamplus</taxon>
    </lineage>
</organism>
<sequence>MPTVDHEDTIIEMLRDDPEFLVEYIKEAFNDGDQGIFQIAIQRLIKAGNYNLDVVEKEAA</sequence>